<dbReference type="OrthoDB" id="6744at2157"/>
<feature type="compositionally biased region" description="Acidic residues" evidence="1">
    <location>
        <begin position="52"/>
        <end position="97"/>
    </location>
</feature>
<feature type="region of interest" description="Disordered" evidence="1">
    <location>
        <begin position="22"/>
        <end position="97"/>
    </location>
</feature>
<protein>
    <submittedName>
        <fullName evidence="2">Uncharacterized protein</fullName>
    </submittedName>
</protein>
<evidence type="ECO:0000256" key="1">
    <source>
        <dbReference type="SAM" id="MobiDB-lite"/>
    </source>
</evidence>
<gene>
    <name evidence="2" type="ORF">CV102_11540</name>
</gene>
<dbReference type="EMBL" id="PHNJ01000005">
    <property type="protein sequence ID" value="TYL38434.1"/>
    <property type="molecule type" value="Genomic_DNA"/>
</dbReference>
<dbReference type="Gene3D" id="2.60.40.420">
    <property type="entry name" value="Cupredoxins - blue copper proteins"/>
    <property type="match status" value="1"/>
</dbReference>
<organism evidence="2 3">
    <name type="scientific">Natronococcus pandeyae</name>
    <dbReference type="NCBI Taxonomy" id="2055836"/>
    <lineage>
        <taxon>Archaea</taxon>
        <taxon>Methanobacteriati</taxon>
        <taxon>Methanobacteriota</taxon>
        <taxon>Stenosarchaea group</taxon>
        <taxon>Halobacteria</taxon>
        <taxon>Halobacteriales</taxon>
        <taxon>Natrialbaceae</taxon>
        <taxon>Natronococcus</taxon>
    </lineage>
</organism>
<evidence type="ECO:0000313" key="2">
    <source>
        <dbReference type="EMBL" id="TYL38434.1"/>
    </source>
</evidence>
<evidence type="ECO:0000313" key="3">
    <source>
        <dbReference type="Proteomes" id="UP000766904"/>
    </source>
</evidence>
<dbReference type="InterPro" id="IPR008972">
    <property type="entry name" value="Cupredoxin"/>
</dbReference>
<accession>A0A8J8Q3Y2</accession>
<dbReference type="Proteomes" id="UP000766904">
    <property type="component" value="Unassembled WGS sequence"/>
</dbReference>
<name>A0A8J8Q3Y2_9EURY</name>
<sequence length="199" mass="22231">MDLDDARPRRRILQAAAVTMAGSTAAIAGCADQEDDEEETEAEEGTGNGQEQDGEEPDEAEDDEDDDDVAHDDDGDLGEDEEDDEEDEDDEPDEDVEQILLATDEDEVWIGQEPSEIEGEENPTLELVAGWEYEIGYVNRDGDSHNLALWADDEERDATDVNEEEDEEQWLTVEASDDLTSYRCEVHPDSMEGDIEVDE</sequence>
<comment type="caution">
    <text evidence="2">The sequence shown here is derived from an EMBL/GenBank/DDBJ whole genome shotgun (WGS) entry which is preliminary data.</text>
</comment>
<keyword evidence="3" id="KW-1185">Reference proteome</keyword>
<proteinExistence type="predicted"/>
<feature type="compositionally biased region" description="Acidic residues" evidence="1">
    <location>
        <begin position="32"/>
        <end position="44"/>
    </location>
</feature>
<dbReference type="AlphaFoldDB" id="A0A8J8Q3Y2"/>
<dbReference type="RefSeq" id="WP_148858133.1">
    <property type="nucleotide sequence ID" value="NZ_PHNJ01000005.1"/>
</dbReference>
<reference evidence="2" key="1">
    <citation type="submission" date="2017-11" db="EMBL/GenBank/DDBJ databases">
        <authorList>
            <person name="Kajale S.C."/>
            <person name="Sharma A."/>
        </authorList>
    </citation>
    <scope>NUCLEOTIDE SEQUENCE</scope>
    <source>
        <strain evidence="2">LS1_42</strain>
    </source>
</reference>
<dbReference type="PROSITE" id="PS51257">
    <property type="entry name" value="PROKAR_LIPOPROTEIN"/>
    <property type="match status" value="1"/>
</dbReference>